<gene>
    <name evidence="1" type="ORF">F8M41_026232</name>
</gene>
<evidence type="ECO:0000313" key="1">
    <source>
        <dbReference type="EMBL" id="KAF0465698.1"/>
    </source>
</evidence>
<name>A0A8H3XIR9_GIGMA</name>
<dbReference type="Proteomes" id="UP000439903">
    <property type="component" value="Unassembled WGS sequence"/>
</dbReference>
<reference evidence="1 2" key="1">
    <citation type="journal article" date="2019" name="Environ. Microbiol.">
        <title>At the nexus of three kingdoms: the genome of the mycorrhizal fungus Gigaspora margarita provides insights into plant, endobacterial and fungal interactions.</title>
        <authorList>
            <person name="Venice F."/>
            <person name="Ghignone S."/>
            <person name="Salvioli di Fossalunga A."/>
            <person name="Amselem J."/>
            <person name="Novero M."/>
            <person name="Xianan X."/>
            <person name="Sedzielewska Toro K."/>
            <person name="Morin E."/>
            <person name="Lipzen A."/>
            <person name="Grigoriev I.V."/>
            <person name="Henrissat B."/>
            <person name="Martin F.M."/>
            <person name="Bonfante P."/>
        </authorList>
    </citation>
    <scope>NUCLEOTIDE SEQUENCE [LARGE SCALE GENOMIC DNA]</scope>
    <source>
        <strain evidence="1 2">BEG34</strain>
    </source>
</reference>
<dbReference type="AlphaFoldDB" id="A0A8H3XIR9"/>
<evidence type="ECO:0000313" key="2">
    <source>
        <dbReference type="Proteomes" id="UP000439903"/>
    </source>
</evidence>
<dbReference type="OrthoDB" id="2440718at2759"/>
<comment type="caution">
    <text evidence="1">The sequence shown here is derived from an EMBL/GenBank/DDBJ whole genome shotgun (WGS) entry which is preliminary data.</text>
</comment>
<accession>A0A8H3XIR9</accession>
<organism evidence="1 2">
    <name type="scientific">Gigaspora margarita</name>
    <dbReference type="NCBI Taxonomy" id="4874"/>
    <lineage>
        <taxon>Eukaryota</taxon>
        <taxon>Fungi</taxon>
        <taxon>Fungi incertae sedis</taxon>
        <taxon>Mucoromycota</taxon>
        <taxon>Glomeromycotina</taxon>
        <taxon>Glomeromycetes</taxon>
        <taxon>Diversisporales</taxon>
        <taxon>Gigasporaceae</taxon>
        <taxon>Gigaspora</taxon>
    </lineage>
</organism>
<dbReference type="EMBL" id="WTPW01000970">
    <property type="protein sequence ID" value="KAF0465698.1"/>
    <property type="molecule type" value="Genomic_DNA"/>
</dbReference>
<keyword evidence="2" id="KW-1185">Reference proteome</keyword>
<protein>
    <submittedName>
        <fullName evidence="1">Uncharacterized protein</fullName>
    </submittedName>
</protein>
<sequence>MVKTRQNKKKNKTSKYSSRSIDNSVKNLELQATDTIIIESQSADYTNVKKRRGDGASLISSDNNAQMKILSTNVASSSLIRKSSFKEDYDYNQQLSSLIGPFKNDLDVCLYLVQHPQLVELALNMIKAGGDQKSITQEKAADKFNALSERRELRKLVPEFIRKYKLTKTNQLITQQITKYITEDN</sequence>
<proteinExistence type="predicted"/>